<evidence type="ECO:0000313" key="1">
    <source>
        <dbReference type="EMBL" id="GAU09897.1"/>
    </source>
</evidence>
<dbReference type="EMBL" id="BDFE01000020">
    <property type="protein sequence ID" value="GAU09897.1"/>
    <property type="molecule type" value="Genomic_DNA"/>
</dbReference>
<comment type="caution">
    <text evidence="1">The sequence shown here is derived from an EMBL/GenBank/DDBJ whole genome shotgun (WGS) entry which is preliminary data.</text>
</comment>
<protein>
    <submittedName>
        <fullName evidence="1">Uncharacterized protein</fullName>
    </submittedName>
</protein>
<reference evidence="2" key="1">
    <citation type="submission" date="2016-06" db="EMBL/GenBank/DDBJ databases">
        <title>Draft genome sequence of Desulfoplanes formicivorans strain Pf12B.</title>
        <authorList>
            <person name="Watanabe M."/>
            <person name="Kojima H."/>
            <person name="Fukui M."/>
        </authorList>
    </citation>
    <scope>NUCLEOTIDE SEQUENCE [LARGE SCALE GENOMIC DNA]</scope>
    <source>
        <strain evidence="2">Pf12B</strain>
    </source>
</reference>
<gene>
    <name evidence="1" type="ORF">DPF_2633</name>
</gene>
<name>A0A194AII4_9BACT</name>
<dbReference type="PROSITE" id="PS51257">
    <property type="entry name" value="PROKAR_LIPOPROTEIN"/>
    <property type="match status" value="1"/>
</dbReference>
<dbReference type="AlphaFoldDB" id="A0A194AII4"/>
<organism evidence="1 2">
    <name type="scientific">Desulfoplanes formicivorans</name>
    <dbReference type="NCBI Taxonomy" id="1592317"/>
    <lineage>
        <taxon>Bacteria</taxon>
        <taxon>Pseudomonadati</taxon>
        <taxon>Thermodesulfobacteriota</taxon>
        <taxon>Desulfovibrionia</taxon>
        <taxon>Desulfovibrionales</taxon>
        <taxon>Desulfoplanaceae</taxon>
        <taxon>Desulfoplanes</taxon>
    </lineage>
</organism>
<accession>A0A194AII4</accession>
<sequence>MFGKKKTPTGPTLVVGCAGCEEDNGLAGKIAAAIARDGFPGTWNCRLLNTVRSVLCGAPVTVRESWSLMAVTRRVPAGSWNNALVP</sequence>
<keyword evidence="2" id="KW-1185">Reference proteome</keyword>
<evidence type="ECO:0000313" key="2">
    <source>
        <dbReference type="Proteomes" id="UP000095200"/>
    </source>
</evidence>
<dbReference type="Proteomes" id="UP000095200">
    <property type="component" value="Unassembled WGS sequence"/>
</dbReference>
<proteinExistence type="predicted"/>
<dbReference type="STRING" id="1592317.DPF_2633"/>